<comment type="caution">
    <text evidence="1">The sequence shown here is derived from an EMBL/GenBank/DDBJ whole genome shotgun (WGS) entry which is preliminary data.</text>
</comment>
<dbReference type="Proteomes" id="UP001501480">
    <property type="component" value="Unassembled WGS sequence"/>
</dbReference>
<sequence length="232" mass="23645">MSIRQTGEVLYACSSGSADPAQRAALGHLVTAVRRDAPSVDVRDTPVEMLASTEDSAPVRVAVPLTLTEGTDVAAALAVARRGDPGLSVAAPLGPDWSLAEICVQRLIEAGGRKEDTIVLGVAGGQGAESLQGYQRAARLVSAVWGGPVHIGVVAGPGTALTDAVDLAHKDGGRVVVASYVLTPGRYADLLRHCGADLVTAPLLDGGTPDPRIVALVVTRFHQALGVGAPSL</sequence>
<proteinExistence type="predicted"/>
<organism evidence="1 2">
    <name type="scientific">Aeromicrobium halocynthiae</name>
    <dbReference type="NCBI Taxonomy" id="560557"/>
    <lineage>
        <taxon>Bacteria</taxon>
        <taxon>Bacillati</taxon>
        <taxon>Actinomycetota</taxon>
        <taxon>Actinomycetes</taxon>
        <taxon>Propionibacteriales</taxon>
        <taxon>Nocardioidaceae</taxon>
        <taxon>Aeromicrobium</taxon>
    </lineage>
</organism>
<dbReference type="SUPFAM" id="SSF53800">
    <property type="entry name" value="Chelatase"/>
    <property type="match status" value="1"/>
</dbReference>
<dbReference type="Gene3D" id="3.40.50.1400">
    <property type="match status" value="1"/>
</dbReference>
<name>A0ABN2W098_9ACTN</name>
<gene>
    <name evidence="1" type="ORF">GCM10009821_19700</name>
</gene>
<protein>
    <recommendedName>
        <fullName evidence="3">Sirohydrochlorin chelatase</fullName>
    </recommendedName>
</protein>
<dbReference type="EMBL" id="BAAAPY010000006">
    <property type="protein sequence ID" value="GAA2079568.1"/>
    <property type="molecule type" value="Genomic_DNA"/>
</dbReference>
<evidence type="ECO:0000313" key="1">
    <source>
        <dbReference type="EMBL" id="GAA2079568.1"/>
    </source>
</evidence>
<dbReference type="RefSeq" id="WP_344327508.1">
    <property type="nucleotide sequence ID" value="NZ_BAAAPY010000006.1"/>
</dbReference>
<accession>A0ABN2W098</accession>
<reference evidence="1 2" key="1">
    <citation type="journal article" date="2019" name="Int. J. Syst. Evol. Microbiol.">
        <title>The Global Catalogue of Microorganisms (GCM) 10K type strain sequencing project: providing services to taxonomists for standard genome sequencing and annotation.</title>
        <authorList>
            <consortium name="The Broad Institute Genomics Platform"/>
            <consortium name="The Broad Institute Genome Sequencing Center for Infectious Disease"/>
            <person name="Wu L."/>
            <person name="Ma J."/>
        </authorList>
    </citation>
    <scope>NUCLEOTIDE SEQUENCE [LARGE SCALE GENOMIC DNA]</scope>
    <source>
        <strain evidence="1 2">JCM 15749</strain>
    </source>
</reference>
<keyword evidence="2" id="KW-1185">Reference proteome</keyword>
<evidence type="ECO:0000313" key="2">
    <source>
        <dbReference type="Proteomes" id="UP001501480"/>
    </source>
</evidence>
<evidence type="ECO:0008006" key="3">
    <source>
        <dbReference type="Google" id="ProtNLM"/>
    </source>
</evidence>